<dbReference type="FunFam" id="3.30.420.40:FF:000004">
    <property type="entry name" value="Molecular chaperone DnaK"/>
    <property type="match status" value="1"/>
</dbReference>
<dbReference type="FunFam" id="3.90.640.10:FF:000003">
    <property type="entry name" value="Molecular chaperone DnaK"/>
    <property type="match status" value="1"/>
</dbReference>
<dbReference type="GO" id="GO:0005524">
    <property type="term" value="F:ATP binding"/>
    <property type="evidence" value="ECO:0007669"/>
    <property type="project" value="UniProtKB-UniRule"/>
</dbReference>
<accession>A0A4U8U9S2</accession>
<dbReference type="Gene3D" id="3.30.420.40">
    <property type="match status" value="2"/>
</dbReference>
<feature type="region of interest" description="Disordered" evidence="11">
    <location>
        <begin position="602"/>
        <end position="634"/>
    </location>
</feature>
<evidence type="ECO:0000256" key="10">
    <source>
        <dbReference type="SAM" id="Coils"/>
    </source>
</evidence>
<dbReference type="GO" id="GO:0051082">
    <property type="term" value="F:unfolded protein binding"/>
    <property type="evidence" value="ECO:0007669"/>
    <property type="project" value="InterPro"/>
</dbReference>
<dbReference type="FunFam" id="2.60.34.10:FF:000014">
    <property type="entry name" value="Chaperone protein DnaK HSP70"/>
    <property type="match status" value="1"/>
</dbReference>
<dbReference type="AlphaFoldDB" id="A0A4U8U9S2"/>
<keyword evidence="10" id="KW-0175">Coiled coil</keyword>
<keyword evidence="3 8" id="KW-0597">Phosphoprotein</keyword>
<evidence type="ECO:0000256" key="9">
    <source>
        <dbReference type="RuleBase" id="RU003322"/>
    </source>
</evidence>
<comment type="similarity">
    <text evidence="1 8 9">Belongs to the heat shock protein 70 family.</text>
</comment>
<comment type="caution">
    <text evidence="12">The sequence shown here is derived from an EMBL/GenBank/DDBJ whole genome shotgun (WGS) entry which is preliminary data.</text>
</comment>
<dbReference type="Gene3D" id="2.60.34.10">
    <property type="entry name" value="Substrate Binding Domain Of DNAk, Chain A, domain 1"/>
    <property type="match status" value="1"/>
</dbReference>
<dbReference type="PROSITE" id="PS00329">
    <property type="entry name" value="HSP70_2"/>
    <property type="match status" value="1"/>
</dbReference>
<dbReference type="CDD" id="cd10234">
    <property type="entry name" value="ASKHA_NBD_HSP70_DnaK-like"/>
    <property type="match status" value="1"/>
</dbReference>
<feature type="compositionally biased region" description="Acidic residues" evidence="11">
    <location>
        <begin position="624"/>
        <end position="634"/>
    </location>
</feature>
<comment type="induction">
    <text evidence="8">By stress conditions e.g. heat shock.</text>
</comment>
<reference evidence="12 13" key="1">
    <citation type="journal article" date="2014" name="Genome Announc.">
        <title>Draft genome sequences of eight enterohepatic helicobacter species isolated from both laboratory and wild rodents.</title>
        <authorList>
            <person name="Sheh A."/>
            <person name="Shen Z."/>
            <person name="Fox J.G."/>
        </authorList>
    </citation>
    <scope>NUCLEOTIDE SEQUENCE [LARGE SCALE GENOMIC DNA]</scope>
    <source>
        <strain evidence="12 13">ATCC 49320</strain>
    </source>
</reference>
<feature type="coiled-coil region" evidence="10">
    <location>
        <begin position="575"/>
        <end position="602"/>
    </location>
</feature>
<dbReference type="PROSITE" id="PS00297">
    <property type="entry name" value="HSP70_1"/>
    <property type="match status" value="1"/>
</dbReference>
<keyword evidence="4 8" id="KW-0547">Nucleotide-binding</keyword>
<dbReference type="InterPro" id="IPR013126">
    <property type="entry name" value="Hsp_70_fam"/>
</dbReference>
<comment type="function">
    <text evidence="8">Acts as a chaperone.</text>
</comment>
<evidence type="ECO:0000256" key="1">
    <source>
        <dbReference type="ARBA" id="ARBA00007381"/>
    </source>
</evidence>
<organism evidence="12 13">
    <name type="scientific">Helicobacter bilis</name>
    <dbReference type="NCBI Taxonomy" id="37372"/>
    <lineage>
        <taxon>Bacteria</taxon>
        <taxon>Pseudomonadati</taxon>
        <taxon>Campylobacterota</taxon>
        <taxon>Epsilonproteobacteria</taxon>
        <taxon>Campylobacterales</taxon>
        <taxon>Helicobacteraceae</taxon>
        <taxon>Helicobacter</taxon>
    </lineage>
</organism>
<dbReference type="NCBIfam" id="NF001413">
    <property type="entry name" value="PRK00290.1"/>
    <property type="match status" value="1"/>
</dbReference>
<evidence type="ECO:0000256" key="3">
    <source>
        <dbReference type="ARBA" id="ARBA00022553"/>
    </source>
</evidence>
<dbReference type="Pfam" id="PF00012">
    <property type="entry name" value="HSP70"/>
    <property type="match status" value="1"/>
</dbReference>
<dbReference type="NCBIfam" id="TIGR02350">
    <property type="entry name" value="prok_dnaK"/>
    <property type="match status" value="1"/>
</dbReference>
<keyword evidence="7 8" id="KW-0143">Chaperone</keyword>
<sequence>MSKVIGIDLGTTNSAMAVFEGNEGKIIANKEGKNTTPSIVAFTDKGEILVGEPAKRQAITNPQKTIYSIKRIMGLMFDEDKAKEAEKRLPYKIIDRNGACAVEIADKIYTPQEISAKILMKIKEDAESYLGESVTEAVITVPAYFNDAQRKATKEAGTIAGLNVLRIINEPTSAALAYGLDKKDSEKIMVYDLGGGTFDVTVLETGDNVVEVLATGGDAFLGGDDFDNKIIDWVSEEFKNDEGIDLKSDVMALQRLKDSAENAKKELSSATETEINLPFITADASGPKHLVKKLTRAKFETLISSLIDDTIKKIDSVIKDAGLDKSEISEVVMVGGSTRIPKVQEEVKRFIGKELNKSVNPDEVVAVGAAIQGGVLKGDVKDVLLLDVTPLSLGIETLGGVMSKIIEKGTTIPAKKSQTFSTAEDNQPAVSIQIFQGERELARDNKKLGNFDLQGIAPAPRGVPQIEVTLDIDANGILTVSAKDKNTGKSQEIKITGSSGLSDEEIEKMVKDAELHKEEDSKRKEAIEARNQGDNLVYQVEKSLEEMRKDENKGKVDESVLAQAESVKDSLKEILKNEAASKADIESKIKELNEVFAKLAAAQSTNAGANPNANAQDTKKKDDDVIDAEVVDEK</sequence>
<evidence type="ECO:0000313" key="13">
    <source>
        <dbReference type="Proteomes" id="UP000029857"/>
    </source>
</evidence>
<dbReference type="Proteomes" id="UP000029857">
    <property type="component" value="Unassembled WGS sequence"/>
</dbReference>
<evidence type="ECO:0000256" key="2">
    <source>
        <dbReference type="ARBA" id="ARBA00014415"/>
    </source>
</evidence>
<proteinExistence type="evidence at transcript level"/>
<dbReference type="PRINTS" id="PR00301">
    <property type="entry name" value="HEATSHOCK70"/>
</dbReference>
<dbReference type="InterPro" id="IPR012725">
    <property type="entry name" value="Chaperone_DnaK"/>
</dbReference>
<evidence type="ECO:0000256" key="5">
    <source>
        <dbReference type="ARBA" id="ARBA00022840"/>
    </source>
</evidence>
<evidence type="ECO:0000256" key="4">
    <source>
        <dbReference type="ARBA" id="ARBA00022741"/>
    </source>
</evidence>
<dbReference type="SUPFAM" id="SSF53067">
    <property type="entry name" value="Actin-like ATPase domain"/>
    <property type="match status" value="2"/>
</dbReference>
<dbReference type="SUPFAM" id="SSF100920">
    <property type="entry name" value="Heat shock protein 70kD (HSP70), peptide-binding domain"/>
    <property type="match status" value="1"/>
</dbReference>
<dbReference type="GO" id="GO:0140662">
    <property type="term" value="F:ATP-dependent protein folding chaperone"/>
    <property type="evidence" value="ECO:0007669"/>
    <property type="project" value="InterPro"/>
</dbReference>
<evidence type="ECO:0000313" key="12">
    <source>
        <dbReference type="EMBL" id="TLE10688.1"/>
    </source>
</evidence>
<keyword evidence="6 8" id="KW-0346">Stress response</keyword>
<dbReference type="FunFam" id="1.20.1270.10:FF:000001">
    <property type="entry name" value="Molecular chaperone DnaK"/>
    <property type="match status" value="1"/>
</dbReference>
<dbReference type="HAMAP" id="MF_00332">
    <property type="entry name" value="DnaK"/>
    <property type="match status" value="1"/>
</dbReference>
<evidence type="ECO:0000256" key="8">
    <source>
        <dbReference type="HAMAP-Rule" id="MF_00332"/>
    </source>
</evidence>
<gene>
    <name evidence="8 12" type="primary">dnaK</name>
    <name evidence="12" type="ORF">LS79_005355</name>
</gene>
<dbReference type="InterPro" id="IPR029048">
    <property type="entry name" value="HSP70_C_sf"/>
</dbReference>
<name>A0A4U8U9S2_9HELI</name>
<evidence type="ECO:0000256" key="7">
    <source>
        <dbReference type="ARBA" id="ARBA00023186"/>
    </source>
</evidence>
<dbReference type="RefSeq" id="WP_034579237.1">
    <property type="nucleotide sequence ID" value="NZ_FZMS01000090.1"/>
</dbReference>
<feature type="coiled-coil region" evidence="10">
    <location>
        <begin position="246"/>
        <end position="273"/>
    </location>
</feature>
<dbReference type="EMBL" id="JRPJ02000014">
    <property type="protein sequence ID" value="TLE10688.1"/>
    <property type="molecule type" value="Genomic_DNA"/>
</dbReference>
<dbReference type="SUPFAM" id="SSF100934">
    <property type="entry name" value="Heat shock protein 70kD (HSP70), C-terminal subdomain"/>
    <property type="match status" value="1"/>
</dbReference>
<feature type="compositionally biased region" description="Polar residues" evidence="11">
    <location>
        <begin position="602"/>
        <end position="616"/>
    </location>
</feature>
<dbReference type="Gene3D" id="1.20.1270.10">
    <property type="match status" value="1"/>
</dbReference>
<evidence type="ECO:0000256" key="11">
    <source>
        <dbReference type="SAM" id="MobiDB-lite"/>
    </source>
</evidence>
<dbReference type="Gene3D" id="3.90.640.10">
    <property type="entry name" value="Actin, Chain A, domain 4"/>
    <property type="match status" value="1"/>
</dbReference>
<keyword evidence="5 8" id="KW-0067">ATP-binding</keyword>
<protein>
    <recommendedName>
        <fullName evidence="2 8">Chaperone protein DnaK</fullName>
    </recommendedName>
    <alternativeName>
        <fullName evidence="8">HSP70</fullName>
    </alternativeName>
    <alternativeName>
        <fullName evidence="8">Heat shock 70 kDa protein</fullName>
    </alternativeName>
    <alternativeName>
        <fullName evidence="8">Heat shock protein 70</fullName>
    </alternativeName>
</protein>
<evidence type="ECO:0000256" key="6">
    <source>
        <dbReference type="ARBA" id="ARBA00023016"/>
    </source>
</evidence>
<dbReference type="InterPro" id="IPR029047">
    <property type="entry name" value="HSP70_peptide-bd_sf"/>
</dbReference>
<dbReference type="InterPro" id="IPR043129">
    <property type="entry name" value="ATPase_NBD"/>
</dbReference>
<dbReference type="PROSITE" id="PS01036">
    <property type="entry name" value="HSP70_3"/>
    <property type="match status" value="1"/>
</dbReference>
<feature type="modified residue" description="Phosphothreonine; by autocatalysis" evidence="8">
    <location>
        <position position="197"/>
    </location>
</feature>
<dbReference type="PANTHER" id="PTHR19375">
    <property type="entry name" value="HEAT SHOCK PROTEIN 70KDA"/>
    <property type="match status" value="1"/>
</dbReference>
<dbReference type="InterPro" id="IPR018181">
    <property type="entry name" value="Heat_shock_70_CS"/>
</dbReference>